<proteinExistence type="predicted"/>
<evidence type="ECO:0000313" key="1">
    <source>
        <dbReference type="EMBL" id="QDK70295.1"/>
    </source>
</evidence>
<dbReference type="KEGG" id="lack:FLP15_02845"/>
<sequence>MVKTLVEKLNLNKFNNKLVLNLPDSSYLSDLTNCQYADEKNSYDLIITFVTNPKEFTKSFAKYRDKISPDGLYVVAYPKIGNKKFSTSIHRDELFDLLKINPDSKIVADSTLKFNRMVALDEIYTVIAIKNIASQKTGKTSAASQRVTDYTSKLPELRQLLTVPISTDSTAQANHVELTELAAALDYFDSLTPGYQRDWARYIYSAKQSATQEKRKDEFLSAMTAKIKTSDLYKKSLKK</sequence>
<name>A0A514Z6R5_9LACT</name>
<dbReference type="EMBL" id="CP041356">
    <property type="protein sequence ID" value="QDK70295.1"/>
    <property type="molecule type" value="Genomic_DNA"/>
</dbReference>
<dbReference type="AlphaFoldDB" id="A0A514Z6R5"/>
<keyword evidence="2" id="KW-1185">Reference proteome</keyword>
<gene>
    <name evidence="1" type="ORF">FLP15_02845</name>
</gene>
<organism evidence="1 2">
    <name type="scientific">Lactococcus protaetiae</name>
    <dbReference type="NCBI Taxonomy" id="2592653"/>
    <lineage>
        <taxon>Bacteria</taxon>
        <taxon>Bacillati</taxon>
        <taxon>Bacillota</taxon>
        <taxon>Bacilli</taxon>
        <taxon>Lactobacillales</taxon>
        <taxon>Streptococcaceae</taxon>
        <taxon>Lactococcus</taxon>
    </lineage>
</organism>
<dbReference type="Pfam" id="PF13376">
    <property type="entry name" value="OmdA"/>
    <property type="match status" value="1"/>
</dbReference>
<evidence type="ECO:0000313" key="2">
    <source>
        <dbReference type="Proteomes" id="UP000315128"/>
    </source>
</evidence>
<reference evidence="1 2" key="1">
    <citation type="submission" date="2019-07" db="EMBL/GenBank/DDBJ databases">
        <title>Genome sequencing of KACC 19320.</title>
        <authorList>
            <person name="Heo J."/>
            <person name="Kim S.-J."/>
            <person name="Kim J.-S."/>
            <person name="Hong S.-B."/>
            <person name="Kwon S.-W."/>
        </authorList>
    </citation>
    <scope>NUCLEOTIDE SEQUENCE [LARGE SCALE GENOMIC DNA]</scope>
    <source>
        <strain evidence="1 2">KACC 19320</strain>
    </source>
</reference>
<dbReference type="RefSeq" id="WP_142765912.1">
    <property type="nucleotide sequence ID" value="NZ_CP041356.1"/>
</dbReference>
<protein>
    <submittedName>
        <fullName evidence="1">YdeI/OmpD-associated family protein</fullName>
    </submittedName>
</protein>
<dbReference type="OrthoDB" id="2452521at2"/>
<accession>A0A514Z6R5</accession>
<dbReference type="Proteomes" id="UP000315128">
    <property type="component" value="Chromosome"/>
</dbReference>